<dbReference type="InterPro" id="IPR050768">
    <property type="entry name" value="UPF0353/GerABKA_families"/>
</dbReference>
<sequence length="509" mass="56743">MSDKNSSDISPNLEENRSRLADIFKNSADLSFRELWFDKTSKGFLVYLDGLVDRQYMSAFVIRPLLDFRSAEKNSEQAEGSEPILSLKILHRDVLSNSLINTVKTLDEVVRGILSSRTALFLEGAEEVLLLETFGAETRNVQQSETESTIRGPREGFVERIEVNASLLRRKIKDQHLRLEAMSLGQRTNTTIYVAYIEGIANPKIVDEVKRRLQSIDIDGILESGYIEQLIEDAPQSIFPTVGTTEKPDKLTAKLLEGRVGILVDGTPFVITVPYLFVEAFQNPEDYYSRPYYASLVRLIRYLAFYFSTTLPAFYVAIQTYHQEMVPTSLLISMSAGREGIPFPVLIEALGMGVVYEILREAGIRMPHTVGQAVSIVGALVVGEAAVQAGLFSQVMVILVALTVISGFLVPPMTGPVSLLRLYFLVATSFLGMFGWLMALLAIVIHLLSVRSFGIPYLSPIVPTNIGDLKDGMIRSPLWSMLSRPSLLSPYRRQSKKDMKNSLKKIKGS</sequence>
<accession>A0A7C6Z276</accession>
<name>A0A7C6Z276_9FIRM</name>
<dbReference type="Pfam" id="PF03323">
    <property type="entry name" value="GerA"/>
    <property type="match status" value="1"/>
</dbReference>
<keyword evidence="3" id="KW-1133">Transmembrane helix</keyword>
<evidence type="ECO:0000256" key="1">
    <source>
        <dbReference type="ARBA" id="ARBA00005278"/>
    </source>
</evidence>
<protein>
    <submittedName>
        <fullName evidence="4">Spore germination protein</fullName>
    </submittedName>
</protein>
<evidence type="ECO:0000313" key="4">
    <source>
        <dbReference type="EMBL" id="HHY25401.1"/>
    </source>
</evidence>
<dbReference type="PANTHER" id="PTHR22550:SF5">
    <property type="entry name" value="LEUCINE ZIPPER PROTEIN 4"/>
    <property type="match status" value="1"/>
</dbReference>
<dbReference type="PANTHER" id="PTHR22550">
    <property type="entry name" value="SPORE GERMINATION PROTEIN"/>
    <property type="match status" value="1"/>
</dbReference>
<feature type="transmembrane region" description="Helical" evidence="3">
    <location>
        <begin position="299"/>
        <end position="321"/>
    </location>
</feature>
<evidence type="ECO:0000256" key="3">
    <source>
        <dbReference type="SAM" id="Phobius"/>
    </source>
</evidence>
<dbReference type="GO" id="GO:0016020">
    <property type="term" value="C:membrane"/>
    <property type="evidence" value="ECO:0007669"/>
    <property type="project" value="InterPro"/>
</dbReference>
<keyword evidence="3" id="KW-0812">Transmembrane</keyword>
<dbReference type="AlphaFoldDB" id="A0A7C6Z276"/>
<evidence type="ECO:0000313" key="5">
    <source>
        <dbReference type="Proteomes" id="UP000553059"/>
    </source>
</evidence>
<gene>
    <name evidence="4" type="ORF">GX523_01385</name>
</gene>
<comment type="similarity">
    <text evidence="1">Belongs to the GerABKA family.</text>
</comment>
<dbReference type="InterPro" id="IPR004995">
    <property type="entry name" value="Spore_Ger"/>
</dbReference>
<proteinExistence type="inferred from homology"/>
<comment type="caution">
    <text evidence="4">The sequence shown here is derived from an EMBL/GenBank/DDBJ whole genome shotgun (WGS) entry which is preliminary data.</text>
</comment>
<dbReference type="Proteomes" id="UP000553059">
    <property type="component" value="Unassembled WGS sequence"/>
</dbReference>
<dbReference type="PIRSF" id="PIRSF005690">
    <property type="entry name" value="GerBA"/>
    <property type="match status" value="1"/>
</dbReference>
<feature type="transmembrane region" description="Helical" evidence="3">
    <location>
        <begin position="391"/>
        <end position="410"/>
    </location>
</feature>
<feature type="transmembrane region" description="Helical" evidence="3">
    <location>
        <begin position="422"/>
        <end position="448"/>
    </location>
</feature>
<organism evidence="4 5">
    <name type="scientific">Desulfitobacterium dehalogenans</name>
    <dbReference type="NCBI Taxonomy" id="36854"/>
    <lineage>
        <taxon>Bacteria</taxon>
        <taxon>Bacillati</taxon>
        <taxon>Bacillota</taxon>
        <taxon>Clostridia</taxon>
        <taxon>Eubacteriales</taxon>
        <taxon>Desulfitobacteriaceae</taxon>
        <taxon>Desulfitobacterium</taxon>
    </lineage>
</organism>
<dbReference type="GO" id="GO:0009847">
    <property type="term" value="P:spore germination"/>
    <property type="evidence" value="ECO:0007669"/>
    <property type="project" value="InterPro"/>
</dbReference>
<reference evidence="4 5" key="1">
    <citation type="journal article" date="2020" name="Biotechnol. Biofuels">
        <title>New insights from the biogas microbiome by comprehensive genome-resolved metagenomics of nearly 1600 species originating from multiple anaerobic digesters.</title>
        <authorList>
            <person name="Campanaro S."/>
            <person name="Treu L."/>
            <person name="Rodriguez-R L.M."/>
            <person name="Kovalovszki A."/>
            <person name="Ziels R.M."/>
            <person name="Maus I."/>
            <person name="Zhu X."/>
            <person name="Kougias P.G."/>
            <person name="Basile A."/>
            <person name="Luo G."/>
            <person name="Schluter A."/>
            <person name="Konstantinidis K.T."/>
            <person name="Angelidaki I."/>
        </authorList>
    </citation>
    <scope>NUCLEOTIDE SEQUENCE [LARGE SCALE GENOMIC DNA]</scope>
    <source>
        <strain evidence="4">AS05jafATM_4</strain>
    </source>
</reference>
<feature type="transmembrane region" description="Helical" evidence="3">
    <location>
        <begin position="341"/>
        <end position="359"/>
    </location>
</feature>
<dbReference type="EMBL" id="DUTF01000031">
    <property type="protein sequence ID" value="HHY25401.1"/>
    <property type="molecule type" value="Genomic_DNA"/>
</dbReference>
<keyword evidence="2 3" id="KW-0472">Membrane</keyword>
<evidence type="ECO:0000256" key="2">
    <source>
        <dbReference type="ARBA" id="ARBA00023136"/>
    </source>
</evidence>